<name>A0ABP6RU55_9PSEU</name>
<accession>A0ABP6RU55</accession>
<organism evidence="1 2">
    <name type="scientific">Saccharopolyspora gregorii</name>
    <dbReference type="NCBI Taxonomy" id="33914"/>
    <lineage>
        <taxon>Bacteria</taxon>
        <taxon>Bacillati</taxon>
        <taxon>Actinomycetota</taxon>
        <taxon>Actinomycetes</taxon>
        <taxon>Pseudonocardiales</taxon>
        <taxon>Pseudonocardiaceae</taxon>
        <taxon>Saccharopolyspora</taxon>
    </lineage>
</organism>
<dbReference type="InterPro" id="IPR043148">
    <property type="entry name" value="TagF_C"/>
</dbReference>
<evidence type="ECO:0008006" key="3">
    <source>
        <dbReference type="Google" id="ProtNLM"/>
    </source>
</evidence>
<keyword evidence="2" id="KW-1185">Reference proteome</keyword>
<protein>
    <recommendedName>
        <fullName evidence="3">CDP-Glycerol:Poly(Glycerophosphate) glycerophosphotransferase</fullName>
    </recommendedName>
</protein>
<sequence length="556" mass="59889">MGVLRWSELLAGSAGRSWRTVRVERSVLAIVHNVTAATRLLDILPFWAADHRIQTAFTCIGSSAFTTGTAEFLAAHDIIPLPWAEAMSQEFDLAVSASYGGPLHEVTAPLLVVPHGMGYNKTLAKPGNPESRKPVFGLSDEWLRHEGELIPSTTVLSHVEQVDRLREHCPEAVDVALVAGDPCFDRILASVPLREAYRRSFGVHPGQQLLFVSSTWGDSSLFGQDSSIVARLAARLPLDEYRIVVALHPNVWHGHSPWQVRMWLEDCARAGVVVLPPEEGWRAALIAADLTIGDHGSVTFYSAALGTPLLVTAAPEESLDPESPIARLNAAAPLLDPHRDLLAQLESTARSHRTERFAGVTELATSVPGESARLLRTAVYDWLELDEPDVPAEPVAVPLPDVDLPAPPGQLVSVEAGAGVELQVRRYPATPGSWPSGAGVVLVTGVRSPSRRMLELADVVLHEEPCTAPEQWARASLDALPGCLLAVVRTPEGRWLAVAQDGLAVVFSAAPDLGAVCGAVLHGWLRDRLVPSEFPRTVPVRSGDRRSTLGVSVQQG</sequence>
<dbReference type="EMBL" id="BAAAYK010000038">
    <property type="protein sequence ID" value="GAA3359996.1"/>
    <property type="molecule type" value="Genomic_DNA"/>
</dbReference>
<reference evidence="2" key="1">
    <citation type="journal article" date="2019" name="Int. J. Syst. Evol. Microbiol.">
        <title>The Global Catalogue of Microorganisms (GCM) 10K type strain sequencing project: providing services to taxonomists for standard genome sequencing and annotation.</title>
        <authorList>
            <consortium name="The Broad Institute Genomics Platform"/>
            <consortium name="The Broad Institute Genome Sequencing Center for Infectious Disease"/>
            <person name="Wu L."/>
            <person name="Ma J."/>
        </authorList>
    </citation>
    <scope>NUCLEOTIDE SEQUENCE [LARGE SCALE GENOMIC DNA]</scope>
    <source>
        <strain evidence="2">JCM 9687</strain>
    </source>
</reference>
<dbReference type="Proteomes" id="UP001500483">
    <property type="component" value="Unassembled WGS sequence"/>
</dbReference>
<dbReference type="Gene3D" id="3.40.50.12580">
    <property type="match status" value="1"/>
</dbReference>
<gene>
    <name evidence="1" type="ORF">GCM10020366_38220</name>
</gene>
<dbReference type="SUPFAM" id="SSF53756">
    <property type="entry name" value="UDP-Glycosyltransferase/glycogen phosphorylase"/>
    <property type="match status" value="1"/>
</dbReference>
<proteinExistence type="predicted"/>
<evidence type="ECO:0000313" key="1">
    <source>
        <dbReference type="EMBL" id="GAA3359996.1"/>
    </source>
</evidence>
<dbReference type="RefSeq" id="WP_344928403.1">
    <property type="nucleotide sequence ID" value="NZ_BAAAYK010000038.1"/>
</dbReference>
<evidence type="ECO:0000313" key="2">
    <source>
        <dbReference type="Proteomes" id="UP001500483"/>
    </source>
</evidence>
<comment type="caution">
    <text evidence="1">The sequence shown here is derived from an EMBL/GenBank/DDBJ whole genome shotgun (WGS) entry which is preliminary data.</text>
</comment>